<gene>
    <name evidence="2" type="ORF">SAMN02745158_01089</name>
</gene>
<accession>A0A1M4V2J8</accession>
<dbReference type="OrthoDB" id="9801725at2"/>
<dbReference type="EMBL" id="FQVI01000003">
    <property type="protein sequence ID" value="SHE63107.1"/>
    <property type="molecule type" value="Genomic_DNA"/>
</dbReference>
<dbReference type="PIRSF" id="PIRSF004681">
    <property type="entry name" value="UCP004681"/>
    <property type="match status" value="1"/>
</dbReference>
<dbReference type="Proteomes" id="UP000184245">
    <property type="component" value="Unassembled WGS sequence"/>
</dbReference>
<dbReference type="PANTHER" id="PTHR30615">
    <property type="entry name" value="UNCHARACTERIZED PROTEIN YJBQ-RELATED"/>
    <property type="match status" value="1"/>
</dbReference>
<dbReference type="Pfam" id="PF01894">
    <property type="entry name" value="YjbQ"/>
    <property type="match status" value="1"/>
</dbReference>
<sequence length="134" mass="15059">MIKEFRFSTKKDDVFCLTGYVEEAIKESQIQEGMCMVHIPHTTAGLCLTSKWDETDFGDIKGELRRIVPTRVDFCHQFDTPEDAAGHIKSVLTGCTLPVLIKDGKALLGSSQGIYFLEFDGPRNRMCYVKAFAC</sequence>
<organism evidence="2 3">
    <name type="scientific">Lactonifactor longoviformis DSM 17459</name>
    <dbReference type="NCBI Taxonomy" id="1122155"/>
    <lineage>
        <taxon>Bacteria</taxon>
        <taxon>Bacillati</taxon>
        <taxon>Bacillota</taxon>
        <taxon>Clostridia</taxon>
        <taxon>Eubacteriales</taxon>
        <taxon>Clostridiaceae</taxon>
        <taxon>Lactonifactor</taxon>
    </lineage>
</organism>
<dbReference type="NCBIfam" id="TIGR00149">
    <property type="entry name" value="TIGR00149_YjbQ"/>
    <property type="match status" value="1"/>
</dbReference>
<evidence type="ECO:0000313" key="3">
    <source>
        <dbReference type="Proteomes" id="UP000184245"/>
    </source>
</evidence>
<evidence type="ECO:0000256" key="1">
    <source>
        <dbReference type="ARBA" id="ARBA00005534"/>
    </source>
</evidence>
<name>A0A1M4V2J8_9CLOT</name>
<dbReference type="STRING" id="1122155.SAMN02745158_01089"/>
<protein>
    <submittedName>
        <fullName evidence="2">Secondary thiamine-phosphate synthase enzyme</fullName>
    </submittedName>
</protein>
<dbReference type="PANTHER" id="PTHR30615:SF8">
    <property type="entry name" value="UPF0047 PROTEIN C4A8.02C"/>
    <property type="match status" value="1"/>
</dbReference>
<keyword evidence="3" id="KW-1185">Reference proteome</keyword>
<dbReference type="InterPro" id="IPR001602">
    <property type="entry name" value="UPF0047_YjbQ-like"/>
</dbReference>
<dbReference type="AlphaFoldDB" id="A0A1M4V2J8"/>
<dbReference type="RefSeq" id="WP_072849654.1">
    <property type="nucleotide sequence ID" value="NZ_FQVI01000003.1"/>
</dbReference>
<evidence type="ECO:0000313" key="2">
    <source>
        <dbReference type="EMBL" id="SHE63107.1"/>
    </source>
</evidence>
<reference evidence="2 3" key="1">
    <citation type="submission" date="2016-11" db="EMBL/GenBank/DDBJ databases">
        <authorList>
            <person name="Jaros S."/>
            <person name="Januszkiewicz K."/>
            <person name="Wedrychowicz H."/>
        </authorList>
    </citation>
    <scope>NUCLEOTIDE SEQUENCE [LARGE SCALE GENOMIC DNA]</scope>
    <source>
        <strain evidence="2 3">DSM 17459</strain>
    </source>
</reference>
<comment type="similarity">
    <text evidence="1">Belongs to the UPF0047 family.</text>
</comment>
<dbReference type="SUPFAM" id="SSF111038">
    <property type="entry name" value="YjbQ-like"/>
    <property type="match status" value="1"/>
</dbReference>
<dbReference type="InterPro" id="IPR035917">
    <property type="entry name" value="YjbQ-like_sf"/>
</dbReference>
<dbReference type="Gene3D" id="2.60.120.460">
    <property type="entry name" value="YjbQ-like"/>
    <property type="match status" value="1"/>
</dbReference>
<proteinExistence type="inferred from homology"/>